<name>A0A9J6H4H7_HAELO</name>
<reference evidence="4 5" key="1">
    <citation type="journal article" date="2020" name="Cell">
        <title>Large-Scale Comparative Analyses of Tick Genomes Elucidate Their Genetic Diversity and Vector Capacities.</title>
        <authorList>
            <consortium name="Tick Genome and Microbiome Consortium (TIGMIC)"/>
            <person name="Jia N."/>
            <person name="Wang J."/>
            <person name="Shi W."/>
            <person name="Du L."/>
            <person name="Sun Y."/>
            <person name="Zhan W."/>
            <person name="Jiang J.F."/>
            <person name="Wang Q."/>
            <person name="Zhang B."/>
            <person name="Ji P."/>
            <person name="Bell-Sakyi L."/>
            <person name="Cui X.M."/>
            <person name="Yuan T.T."/>
            <person name="Jiang B.G."/>
            <person name="Yang W.F."/>
            <person name="Lam T.T."/>
            <person name="Chang Q.C."/>
            <person name="Ding S.J."/>
            <person name="Wang X.J."/>
            <person name="Zhu J.G."/>
            <person name="Ruan X.D."/>
            <person name="Zhao L."/>
            <person name="Wei J.T."/>
            <person name="Ye R.Z."/>
            <person name="Que T.C."/>
            <person name="Du C.H."/>
            <person name="Zhou Y.H."/>
            <person name="Cheng J.X."/>
            <person name="Dai P.F."/>
            <person name="Guo W.B."/>
            <person name="Han X.H."/>
            <person name="Huang E.J."/>
            <person name="Li L.F."/>
            <person name="Wei W."/>
            <person name="Gao Y.C."/>
            <person name="Liu J.Z."/>
            <person name="Shao H.Z."/>
            <person name="Wang X."/>
            <person name="Wang C.C."/>
            <person name="Yang T.C."/>
            <person name="Huo Q.B."/>
            <person name="Li W."/>
            <person name="Chen H.Y."/>
            <person name="Chen S.E."/>
            <person name="Zhou L.G."/>
            <person name="Ni X.B."/>
            <person name="Tian J.H."/>
            <person name="Sheng Y."/>
            <person name="Liu T."/>
            <person name="Pan Y.S."/>
            <person name="Xia L.Y."/>
            <person name="Li J."/>
            <person name="Zhao F."/>
            <person name="Cao W.C."/>
        </authorList>
    </citation>
    <scope>NUCLEOTIDE SEQUENCE [LARGE SCALE GENOMIC DNA]</scope>
    <source>
        <strain evidence="4">HaeL-2018</strain>
    </source>
</reference>
<gene>
    <name evidence="4" type="ORF">HPB48_021745</name>
</gene>
<dbReference type="GO" id="GO:0004364">
    <property type="term" value="F:glutathione transferase activity"/>
    <property type="evidence" value="ECO:0007669"/>
    <property type="project" value="UniProtKB-EC"/>
</dbReference>
<dbReference type="CDD" id="cd03075">
    <property type="entry name" value="GST_N_Mu"/>
    <property type="match status" value="1"/>
</dbReference>
<dbReference type="OMA" id="DILWDTA"/>
<evidence type="ECO:0000313" key="5">
    <source>
        <dbReference type="Proteomes" id="UP000821853"/>
    </source>
</evidence>
<comment type="catalytic activity">
    <reaction evidence="1">
        <text>RX + glutathione = an S-substituted glutathione + a halide anion + H(+)</text>
        <dbReference type="Rhea" id="RHEA:16437"/>
        <dbReference type="ChEBI" id="CHEBI:15378"/>
        <dbReference type="ChEBI" id="CHEBI:16042"/>
        <dbReference type="ChEBI" id="CHEBI:17792"/>
        <dbReference type="ChEBI" id="CHEBI:57925"/>
        <dbReference type="ChEBI" id="CHEBI:90779"/>
        <dbReference type="EC" id="2.5.1.18"/>
    </reaction>
</comment>
<sequence>MDPVLGYWDIRGLGQPIRYLLEYAGVPYEDKRYGFGSAPEFRRDAWLSEKHKLGLDFPNVPYYIEGDVKLTQSMAILQYLGRKHGLAPKDEATQLRVDILQLTAFDVMMGTLYLCYDPDYSEEKRKQFLVNVADKLHQFEAYLSKYGPFGAGKTATYVDFLLYEVLQCTYGRLFVTSRCTVDEFPTLSWTSTLALIPAVRPRPIVFHAGLAWRGGRAAESPSSNSSEADENTMLHDSSEGDNAEVYSGNNSDWINVVTKAQRRRLRKTNMRDRSSTPTRRRRSSTGSRSKSTSRNNVLKPDMTTNKQVVKILGPSTFRKGYPQLEAYCQRVACLPRLREYLASDRFKAWPIWSPQAKALATQHRPPADEC</sequence>
<comment type="caution">
    <text evidence="4">The sequence shown here is derived from an EMBL/GenBank/DDBJ whole genome shotgun (WGS) entry which is preliminary data.</text>
</comment>
<dbReference type="Gene3D" id="1.20.1050.130">
    <property type="match status" value="1"/>
</dbReference>
<dbReference type="Pfam" id="PF02798">
    <property type="entry name" value="GST_N"/>
    <property type="match status" value="1"/>
</dbReference>
<evidence type="ECO:0000313" key="4">
    <source>
        <dbReference type="EMBL" id="KAH9382195.1"/>
    </source>
</evidence>
<dbReference type="VEuPathDB" id="VectorBase:HLOH_056908"/>
<organism evidence="4 5">
    <name type="scientific">Haemaphysalis longicornis</name>
    <name type="common">Bush tick</name>
    <dbReference type="NCBI Taxonomy" id="44386"/>
    <lineage>
        <taxon>Eukaryota</taxon>
        <taxon>Metazoa</taxon>
        <taxon>Ecdysozoa</taxon>
        <taxon>Arthropoda</taxon>
        <taxon>Chelicerata</taxon>
        <taxon>Arachnida</taxon>
        <taxon>Acari</taxon>
        <taxon>Parasitiformes</taxon>
        <taxon>Ixodida</taxon>
        <taxon>Ixodoidea</taxon>
        <taxon>Ixodidae</taxon>
        <taxon>Haemaphysalinae</taxon>
        <taxon>Haemaphysalis</taxon>
    </lineage>
</organism>
<dbReference type="PROSITE" id="PS50404">
    <property type="entry name" value="GST_NTER"/>
    <property type="match status" value="1"/>
</dbReference>
<dbReference type="Gene3D" id="1.20.1050.10">
    <property type="match status" value="1"/>
</dbReference>
<dbReference type="InterPro" id="IPR004046">
    <property type="entry name" value="GST_C"/>
</dbReference>
<dbReference type="SFLD" id="SFLDS00019">
    <property type="entry name" value="Glutathione_Transferase_(cytos"/>
    <property type="match status" value="1"/>
</dbReference>
<dbReference type="SFLD" id="SFLDG00363">
    <property type="entry name" value="AMPS_(cytGST):_Alpha-__Mu-__Pi"/>
    <property type="match status" value="1"/>
</dbReference>
<protein>
    <recommendedName>
        <fullName evidence="3">GST N-terminal domain-containing protein</fullName>
    </recommendedName>
</protein>
<dbReference type="Pfam" id="PF14497">
    <property type="entry name" value="GST_C_3"/>
    <property type="match status" value="1"/>
</dbReference>
<dbReference type="EMBL" id="JABSTR010000011">
    <property type="protein sequence ID" value="KAH9382195.1"/>
    <property type="molecule type" value="Genomic_DNA"/>
</dbReference>
<dbReference type="SUPFAM" id="SSF52833">
    <property type="entry name" value="Thioredoxin-like"/>
    <property type="match status" value="1"/>
</dbReference>
<dbReference type="InterPro" id="IPR004045">
    <property type="entry name" value="Glutathione_S-Trfase_N"/>
</dbReference>
<feature type="region of interest" description="Disordered" evidence="2">
    <location>
        <begin position="262"/>
        <end position="303"/>
    </location>
</feature>
<proteinExistence type="predicted"/>
<feature type="domain" description="GST N-terminal" evidence="3">
    <location>
        <begin position="1"/>
        <end position="88"/>
    </location>
</feature>
<dbReference type="SFLD" id="SFLDG01205">
    <property type="entry name" value="AMPS.1"/>
    <property type="match status" value="1"/>
</dbReference>
<evidence type="ECO:0000259" key="3">
    <source>
        <dbReference type="PROSITE" id="PS50404"/>
    </source>
</evidence>
<feature type="compositionally biased region" description="Low complexity" evidence="2">
    <location>
        <begin position="217"/>
        <end position="226"/>
    </location>
</feature>
<dbReference type="InterPro" id="IPR050213">
    <property type="entry name" value="GST_superfamily"/>
</dbReference>
<dbReference type="AlphaFoldDB" id="A0A9J6H4H7"/>
<dbReference type="PANTHER" id="PTHR11571:SF253">
    <property type="entry name" value="S-TRANSFERASE, PUTATIVE-RELATED"/>
    <property type="match status" value="1"/>
</dbReference>
<dbReference type="GO" id="GO:0006749">
    <property type="term" value="P:glutathione metabolic process"/>
    <property type="evidence" value="ECO:0007669"/>
    <property type="project" value="TreeGrafter"/>
</dbReference>
<dbReference type="SUPFAM" id="SSF47616">
    <property type="entry name" value="GST C-terminal domain-like"/>
    <property type="match status" value="2"/>
</dbReference>
<feature type="compositionally biased region" description="Low complexity" evidence="2">
    <location>
        <begin position="284"/>
        <end position="294"/>
    </location>
</feature>
<evidence type="ECO:0000256" key="2">
    <source>
        <dbReference type="SAM" id="MobiDB-lite"/>
    </source>
</evidence>
<dbReference type="Gene3D" id="3.40.30.10">
    <property type="entry name" value="Glutaredoxin"/>
    <property type="match status" value="1"/>
</dbReference>
<dbReference type="PANTHER" id="PTHR11571">
    <property type="entry name" value="GLUTATHIONE S-TRANSFERASE"/>
    <property type="match status" value="1"/>
</dbReference>
<dbReference type="OrthoDB" id="414243at2759"/>
<dbReference type="FunFam" id="3.40.30.10:FF:000019">
    <property type="entry name" value="Glutathione S-transferase Mu"/>
    <property type="match status" value="1"/>
</dbReference>
<keyword evidence="5" id="KW-1185">Reference proteome</keyword>
<dbReference type="Proteomes" id="UP000821853">
    <property type="component" value="Chromosome 9"/>
</dbReference>
<dbReference type="InterPro" id="IPR036249">
    <property type="entry name" value="Thioredoxin-like_sf"/>
</dbReference>
<accession>A0A9J6H4H7</accession>
<feature type="region of interest" description="Disordered" evidence="2">
    <location>
        <begin position="215"/>
        <end position="246"/>
    </location>
</feature>
<dbReference type="InterPro" id="IPR036282">
    <property type="entry name" value="Glutathione-S-Trfase_C_sf"/>
</dbReference>
<dbReference type="InterPro" id="IPR040079">
    <property type="entry name" value="Glutathione_S-Trfase"/>
</dbReference>
<evidence type="ECO:0000256" key="1">
    <source>
        <dbReference type="ARBA" id="ARBA00047960"/>
    </source>
</evidence>